<evidence type="ECO:0008006" key="5">
    <source>
        <dbReference type="Google" id="ProtNLM"/>
    </source>
</evidence>
<dbReference type="PANTHER" id="PTHR43639">
    <property type="entry name" value="OXIDOREDUCTASE, SHORT-CHAIN DEHYDROGENASE/REDUCTASE FAMILY (AFU_ORTHOLOGUE AFUA_5G02870)"/>
    <property type="match status" value="1"/>
</dbReference>
<evidence type="ECO:0000313" key="4">
    <source>
        <dbReference type="Proteomes" id="UP000000495"/>
    </source>
</evidence>
<protein>
    <recommendedName>
        <fullName evidence="5">3-oxoacyl-[acyl-carrier-protein] reductase</fullName>
    </recommendedName>
</protein>
<dbReference type="SUPFAM" id="SSF51735">
    <property type="entry name" value="NAD(P)-binding Rossmann-fold domains"/>
    <property type="match status" value="1"/>
</dbReference>
<reference evidence="3 4" key="2">
    <citation type="journal article" date="2011" name="Mol. Biol. Evol.">
        <title>Unity in variety--the pan-genome of the Chlamydiae.</title>
        <authorList>
            <person name="Collingro A."/>
            <person name="Tischler P."/>
            <person name="Weinmaier T."/>
            <person name="Penz T."/>
            <person name="Heinz E."/>
            <person name="Brunham R.C."/>
            <person name="Read T.D."/>
            <person name="Bavoil P.M."/>
            <person name="Sachse K."/>
            <person name="Kahane S."/>
            <person name="Friedman M.G."/>
            <person name="Rattei T."/>
            <person name="Myers G.S."/>
            <person name="Horn M."/>
        </authorList>
    </citation>
    <scope>NUCLEOTIDE SEQUENCE [LARGE SCALE GENOMIC DNA]</scope>
    <source>
        <strain evidence="4">UV7</strain>
    </source>
</reference>
<dbReference type="InterPro" id="IPR036291">
    <property type="entry name" value="NAD(P)-bd_dom_sf"/>
</dbReference>
<gene>
    <name evidence="3" type="ordered locus">PUV_20540</name>
</gene>
<name>F8L182_PARAV</name>
<evidence type="ECO:0000256" key="1">
    <source>
        <dbReference type="ARBA" id="ARBA00006484"/>
    </source>
</evidence>
<dbReference type="OrthoDB" id="20590at2"/>
<evidence type="ECO:0000313" key="3">
    <source>
        <dbReference type="EMBL" id="CCB87004.1"/>
    </source>
</evidence>
<organism evidence="3 4">
    <name type="scientific">Parachlamydia acanthamoebae (strain UV7)</name>
    <dbReference type="NCBI Taxonomy" id="765952"/>
    <lineage>
        <taxon>Bacteria</taxon>
        <taxon>Pseudomonadati</taxon>
        <taxon>Chlamydiota</taxon>
        <taxon>Chlamydiia</taxon>
        <taxon>Parachlamydiales</taxon>
        <taxon>Parachlamydiaceae</taxon>
        <taxon>Parachlamydia</taxon>
    </lineage>
</organism>
<dbReference type="AlphaFoldDB" id="F8L182"/>
<dbReference type="PRINTS" id="PR00081">
    <property type="entry name" value="GDHRDH"/>
</dbReference>
<keyword evidence="4" id="KW-1185">Reference proteome</keyword>
<dbReference type="eggNOG" id="COG1028">
    <property type="taxonomic scope" value="Bacteria"/>
</dbReference>
<evidence type="ECO:0000256" key="2">
    <source>
        <dbReference type="ARBA" id="ARBA00023002"/>
    </source>
</evidence>
<dbReference type="GO" id="GO:0016491">
    <property type="term" value="F:oxidoreductase activity"/>
    <property type="evidence" value="ECO:0007669"/>
    <property type="project" value="UniProtKB-KW"/>
</dbReference>
<sequence>MGWILVTGAAKRLGAEICRKLAQQKRAVVIHYKTSHEEALQTAETCRRLGGQAEVIQGDFSSTESLQEFISNYQQRFLDTEGLVNNVGNYLIKSALDTSLQEWNALFLTNLTVPFLITRELMPSIKKHQGAIINIGTAGTLSFSSNSYSSIYHLTKTSLWMLTKNLAKELAPDLVRVNMVSPGQLDNSIDPLHYSKLPMKRYGFPSEVAEVVSFLMKKENSYITGQNIEVTGGLHV</sequence>
<dbReference type="RefSeq" id="WP_006339975.1">
    <property type="nucleotide sequence ID" value="NC_015702.1"/>
</dbReference>
<keyword evidence="2" id="KW-0560">Oxidoreductase</keyword>
<dbReference type="EMBL" id="FR872580">
    <property type="protein sequence ID" value="CCB87004.1"/>
    <property type="molecule type" value="Genomic_DNA"/>
</dbReference>
<dbReference type="STRING" id="765952.PUV_20540"/>
<comment type="similarity">
    <text evidence="1">Belongs to the short-chain dehydrogenases/reductases (SDR) family.</text>
</comment>
<proteinExistence type="inferred from homology"/>
<dbReference type="PANTHER" id="PTHR43639:SF1">
    <property type="entry name" value="SHORT-CHAIN DEHYDROGENASE_REDUCTASE FAMILY PROTEIN"/>
    <property type="match status" value="1"/>
</dbReference>
<reference key="1">
    <citation type="journal article" date="2011" name="Mol. Biol. Evol.">
        <title>Unity in variety -- the pan-genome of the Chlamydiae.</title>
        <authorList>
            <person name="Collingro A."/>
            <person name="Tischler P."/>
            <person name="Weinmaier T."/>
            <person name="Penz T."/>
            <person name="Heinz E."/>
            <person name="Brunham R.C."/>
            <person name="Read T.D."/>
            <person name="Bavoil P.M."/>
            <person name="Sachse K."/>
            <person name="Kahane S."/>
            <person name="Friedman M.G."/>
            <person name="Rattei T."/>
            <person name="Myers G.S.A."/>
            <person name="Horn M."/>
        </authorList>
    </citation>
    <scope>NUCLEOTIDE SEQUENCE</scope>
    <source>
        <strain>UV7</strain>
    </source>
</reference>
<dbReference type="Gene3D" id="3.40.50.720">
    <property type="entry name" value="NAD(P)-binding Rossmann-like Domain"/>
    <property type="match status" value="1"/>
</dbReference>
<dbReference type="KEGG" id="puv:PUV_20540"/>
<accession>F8L182</accession>
<dbReference type="HOGENOM" id="CLU_010194_1_3_0"/>
<dbReference type="InterPro" id="IPR002347">
    <property type="entry name" value="SDR_fam"/>
</dbReference>
<dbReference type="Proteomes" id="UP000000495">
    <property type="component" value="Chromosome"/>
</dbReference>
<dbReference type="Pfam" id="PF13561">
    <property type="entry name" value="adh_short_C2"/>
    <property type="match status" value="1"/>
</dbReference>